<dbReference type="Proteomes" id="UP000252519">
    <property type="component" value="Unassembled WGS sequence"/>
</dbReference>
<protein>
    <recommendedName>
        <fullName evidence="3">SET domain-containing protein</fullName>
    </recommendedName>
</protein>
<dbReference type="PANTHER" id="PTHR33524">
    <property type="entry name" value="C5ORF35"/>
    <property type="match status" value="1"/>
</dbReference>
<gene>
    <name evidence="1" type="ORF">ANCCAN_06142</name>
</gene>
<comment type="caution">
    <text evidence="1">The sequence shown here is derived from an EMBL/GenBank/DDBJ whole genome shotgun (WGS) entry which is preliminary data.</text>
</comment>
<dbReference type="PANTHER" id="PTHR33524:SF2">
    <property type="entry name" value="SET DOMAIN-CONTAINING PROTEIN 9"/>
    <property type="match status" value="1"/>
</dbReference>
<dbReference type="InterPro" id="IPR040415">
    <property type="entry name" value="SETD9"/>
</dbReference>
<dbReference type="AlphaFoldDB" id="A0A368GXQ8"/>
<keyword evidence="2" id="KW-1185">Reference proteome</keyword>
<accession>A0A368GXQ8</accession>
<organism evidence="1 2">
    <name type="scientific">Ancylostoma caninum</name>
    <name type="common">Dog hookworm</name>
    <dbReference type="NCBI Taxonomy" id="29170"/>
    <lineage>
        <taxon>Eukaryota</taxon>
        <taxon>Metazoa</taxon>
        <taxon>Ecdysozoa</taxon>
        <taxon>Nematoda</taxon>
        <taxon>Chromadorea</taxon>
        <taxon>Rhabditida</taxon>
        <taxon>Rhabditina</taxon>
        <taxon>Rhabditomorpha</taxon>
        <taxon>Strongyloidea</taxon>
        <taxon>Ancylostomatidae</taxon>
        <taxon>Ancylostomatinae</taxon>
        <taxon>Ancylostoma</taxon>
    </lineage>
</organism>
<dbReference type="EMBL" id="JOJR01000056">
    <property type="protein sequence ID" value="RCN47805.1"/>
    <property type="molecule type" value="Genomic_DNA"/>
</dbReference>
<evidence type="ECO:0000313" key="1">
    <source>
        <dbReference type="EMBL" id="RCN47805.1"/>
    </source>
</evidence>
<evidence type="ECO:0000313" key="2">
    <source>
        <dbReference type="Proteomes" id="UP000252519"/>
    </source>
</evidence>
<dbReference type="CDD" id="cd10537">
    <property type="entry name" value="SET_SETD9"/>
    <property type="match status" value="1"/>
</dbReference>
<evidence type="ECO:0008006" key="3">
    <source>
        <dbReference type="Google" id="ProtNLM"/>
    </source>
</evidence>
<reference evidence="1 2" key="1">
    <citation type="submission" date="2014-10" db="EMBL/GenBank/DDBJ databases">
        <title>Draft genome of the hookworm Ancylostoma caninum.</title>
        <authorList>
            <person name="Mitreva M."/>
        </authorList>
    </citation>
    <scope>NUCLEOTIDE SEQUENCE [LARGE SCALE GENOMIC DNA]</scope>
    <source>
        <strain evidence="1 2">Baltimore</strain>
    </source>
</reference>
<proteinExistence type="predicted"/>
<dbReference type="OrthoDB" id="442460at2759"/>
<sequence length="262" mass="30490">MISKSFFRHIRARLVNYRWRFAPAVYAKLARQDRRAIPTTIDISSEEIDSQLRATLEALASEFSTIDFRKTLTVELRDHAYDLLEKHLGFKLVRKPSTIKDCGRGIFVEKGRIPPRTVVSLYPGTIYNPWDSILLQSIGNQFVLRCRDGVIVDGNDVRLSRRVHRSCCYRDLAPAVSDLTWLEEHPFNFLNMGQYVNNEPGHQLHNVQYVDFDIHKWPIRLRKFLPYAVYSPRRDLPLRVVGLVSVREIVEGEELFSAYLSK</sequence>
<dbReference type="STRING" id="29170.A0A368GXQ8"/>
<name>A0A368GXQ8_ANCCA</name>